<evidence type="ECO:0000313" key="2">
    <source>
        <dbReference type="EMBL" id="CAF4417674.1"/>
    </source>
</evidence>
<feature type="non-terminal residue" evidence="1">
    <location>
        <position position="1"/>
    </location>
</feature>
<name>A0A8S2VXT1_9BILA</name>
<dbReference type="EMBL" id="CAJOBI010061511">
    <property type="protein sequence ID" value="CAF4417557.1"/>
    <property type="molecule type" value="Genomic_DNA"/>
</dbReference>
<accession>A0A8S2VXT1</accession>
<feature type="non-terminal residue" evidence="1">
    <location>
        <position position="38"/>
    </location>
</feature>
<dbReference type="EMBL" id="CAJOBI010061538">
    <property type="protein sequence ID" value="CAF4417674.1"/>
    <property type="molecule type" value="Genomic_DNA"/>
</dbReference>
<evidence type="ECO:0000313" key="1">
    <source>
        <dbReference type="EMBL" id="CAF4417557.1"/>
    </source>
</evidence>
<dbReference type="AlphaFoldDB" id="A0A8S2VXT1"/>
<gene>
    <name evidence="1" type="ORF">SMN809_LOCUS31199</name>
    <name evidence="2" type="ORF">SMN809_LOCUS31204</name>
</gene>
<evidence type="ECO:0000313" key="3">
    <source>
        <dbReference type="Proteomes" id="UP000676336"/>
    </source>
</evidence>
<reference evidence="1" key="1">
    <citation type="submission" date="2021-02" db="EMBL/GenBank/DDBJ databases">
        <authorList>
            <person name="Nowell W R."/>
        </authorList>
    </citation>
    <scope>NUCLEOTIDE SEQUENCE</scope>
</reference>
<comment type="caution">
    <text evidence="1">The sequence shown here is derived from an EMBL/GenBank/DDBJ whole genome shotgun (WGS) entry which is preliminary data.</text>
</comment>
<dbReference type="Proteomes" id="UP000676336">
    <property type="component" value="Unassembled WGS sequence"/>
</dbReference>
<organism evidence="1 3">
    <name type="scientific">Rotaria magnacalcarata</name>
    <dbReference type="NCBI Taxonomy" id="392030"/>
    <lineage>
        <taxon>Eukaryota</taxon>
        <taxon>Metazoa</taxon>
        <taxon>Spiralia</taxon>
        <taxon>Gnathifera</taxon>
        <taxon>Rotifera</taxon>
        <taxon>Eurotatoria</taxon>
        <taxon>Bdelloidea</taxon>
        <taxon>Philodinida</taxon>
        <taxon>Philodinidae</taxon>
        <taxon>Rotaria</taxon>
    </lineage>
</organism>
<proteinExistence type="predicted"/>
<sequence>KKDDQHIDVGQVETALEQLVHQKSQQVKATVEEIKELK</sequence>
<protein>
    <submittedName>
        <fullName evidence="1">Uncharacterized protein</fullName>
    </submittedName>
</protein>